<dbReference type="EMBL" id="ML994624">
    <property type="protein sequence ID" value="KAF2188248.1"/>
    <property type="molecule type" value="Genomic_DNA"/>
</dbReference>
<feature type="region of interest" description="Disordered" evidence="1">
    <location>
        <begin position="138"/>
        <end position="201"/>
    </location>
</feature>
<feature type="signal peptide" evidence="2">
    <location>
        <begin position="1"/>
        <end position="16"/>
    </location>
</feature>
<feature type="chain" id="PRO_5025427349" evidence="2">
    <location>
        <begin position="17"/>
        <end position="345"/>
    </location>
</feature>
<feature type="region of interest" description="Disordered" evidence="1">
    <location>
        <begin position="56"/>
        <end position="119"/>
    </location>
</feature>
<sequence length="345" mass="37144">MAEYALFLFVVGFAAAADVLVYNSEASWSPRNTNQAPTVTNLTSYTGKSSLFKRSSCHNTGALQPPPPSAGDPPASTTFDGTAPPIISVLVLKPSEGPPPLLLSPPRPTPENPDPENPIQKIHRYQFPFLFQDRTRIQKSQDPQNPDPENPDSEETDQESTYPKTLGPEEPDPENPDPEEPDNPDPKPSPPPPKVPEKICDGPSEADSCIAYYTAATVLPQGTLTTTCSTTVCSPYRSCNATATTTSSISTRDPAVCRSVKRGYINVLNFPLDPDEKLLAVGSHNEDQIKAFSPSFAYEPIQTEPTTMQAVVAPPPPTAEGPPSLPTLKSAQPPALSERPTTTYH</sequence>
<name>A0A6A6ECH4_9PEZI</name>
<feature type="compositionally biased region" description="Pro residues" evidence="1">
    <location>
        <begin position="313"/>
        <end position="325"/>
    </location>
</feature>
<evidence type="ECO:0000256" key="2">
    <source>
        <dbReference type="SAM" id="SignalP"/>
    </source>
</evidence>
<feature type="compositionally biased region" description="Pro residues" evidence="1">
    <location>
        <begin position="96"/>
        <end position="116"/>
    </location>
</feature>
<accession>A0A6A6ECH4</accession>
<evidence type="ECO:0000313" key="3">
    <source>
        <dbReference type="EMBL" id="KAF2188248.1"/>
    </source>
</evidence>
<proteinExistence type="predicted"/>
<feature type="compositionally biased region" description="Acidic residues" evidence="1">
    <location>
        <begin position="149"/>
        <end position="158"/>
    </location>
</feature>
<dbReference type="Proteomes" id="UP000800200">
    <property type="component" value="Unassembled WGS sequence"/>
</dbReference>
<feature type="compositionally biased region" description="Acidic residues" evidence="1">
    <location>
        <begin position="169"/>
        <end position="183"/>
    </location>
</feature>
<dbReference type="AlphaFoldDB" id="A0A6A6ECH4"/>
<reference evidence="3" key="1">
    <citation type="journal article" date="2020" name="Stud. Mycol.">
        <title>101 Dothideomycetes genomes: a test case for predicting lifestyles and emergence of pathogens.</title>
        <authorList>
            <person name="Haridas S."/>
            <person name="Albert R."/>
            <person name="Binder M."/>
            <person name="Bloem J."/>
            <person name="Labutti K."/>
            <person name="Salamov A."/>
            <person name="Andreopoulos B."/>
            <person name="Baker S."/>
            <person name="Barry K."/>
            <person name="Bills G."/>
            <person name="Bluhm B."/>
            <person name="Cannon C."/>
            <person name="Castanera R."/>
            <person name="Culley D."/>
            <person name="Daum C."/>
            <person name="Ezra D."/>
            <person name="Gonzalez J."/>
            <person name="Henrissat B."/>
            <person name="Kuo A."/>
            <person name="Liang C."/>
            <person name="Lipzen A."/>
            <person name="Lutzoni F."/>
            <person name="Magnuson J."/>
            <person name="Mondo S."/>
            <person name="Nolan M."/>
            <person name="Ohm R."/>
            <person name="Pangilinan J."/>
            <person name="Park H.-J."/>
            <person name="Ramirez L."/>
            <person name="Alfaro M."/>
            <person name="Sun H."/>
            <person name="Tritt A."/>
            <person name="Yoshinaga Y."/>
            <person name="Zwiers L.-H."/>
            <person name="Turgeon B."/>
            <person name="Goodwin S."/>
            <person name="Spatafora J."/>
            <person name="Crous P."/>
            <person name="Grigoriev I."/>
        </authorList>
    </citation>
    <scope>NUCLEOTIDE SEQUENCE</scope>
    <source>
        <strain evidence="3">CBS 207.26</strain>
    </source>
</reference>
<keyword evidence="4" id="KW-1185">Reference proteome</keyword>
<keyword evidence="2" id="KW-0732">Signal</keyword>
<organism evidence="3 4">
    <name type="scientific">Zopfia rhizophila CBS 207.26</name>
    <dbReference type="NCBI Taxonomy" id="1314779"/>
    <lineage>
        <taxon>Eukaryota</taxon>
        <taxon>Fungi</taxon>
        <taxon>Dikarya</taxon>
        <taxon>Ascomycota</taxon>
        <taxon>Pezizomycotina</taxon>
        <taxon>Dothideomycetes</taxon>
        <taxon>Dothideomycetes incertae sedis</taxon>
        <taxon>Zopfiaceae</taxon>
        <taxon>Zopfia</taxon>
    </lineage>
</organism>
<protein>
    <submittedName>
        <fullName evidence="3">Uncharacterized protein</fullName>
    </submittedName>
</protein>
<evidence type="ECO:0000256" key="1">
    <source>
        <dbReference type="SAM" id="MobiDB-lite"/>
    </source>
</evidence>
<gene>
    <name evidence="3" type="ORF">K469DRAFT_684976</name>
</gene>
<evidence type="ECO:0000313" key="4">
    <source>
        <dbReference type="Proteomes" id="UP000800200"/>
    </source>
</evidence>
<feature type="region of interest" description="Disordered" evidence="1">
    <location>
        <begin position="303"/>
        <end position="345"/>
    </location>
</feature>